<accession>A0A0E9U6C6</accession>
<reference evidence="1" key="2">
    <citation type="journal article" date="2015" name="Fish Shellfish Immunol.">
        <title>Early steps in the European eel (Anguilla anguilla)-Vibrio vulnificus interaction in the gills: Role of the RtxA13 toxin.</title>
        <authorList>
            <person name="Callol A."/>
            <person name="Pajuelo D."/>
            <person name="Ebbesson L."/>
            <person name="Teles M."/>
            <person name="MacKenzie S."/>
            <person name="Amaro C."/>
        </authorList>
    </citation>
    <scope>NUCLEOTIDE SEQUENCE</scope>
</reference>
<proteinExistence type="predicted"/>
<dbReference type="AlphaFoldDB" id="A0A0E9U6C6"/>
<name>A0A0E9U6C6_ANGAN</name>
<evidence type="ECO:0000313" key="1">
    <source>
        <dbReference type="EMBL" id="JAH61272.1"/>
    </source>
</evidence>
<organism evidence="1">
    <name type="scientific">Anguilla anguilla</name>
    <name type="common">European freshwater eel</name>
    <name type="synonym">Muraena anguilla</name>
    <dbReference type="NCBI Taxonomy" id="7936"/>
    <lineage>
        <taxon>Eukaryota</taxon>
        <taxon>Metazoa</taxon>
        <taxon>Chordata</taxon>
        <taxon>Craniata</taxon>
        <taxon>Vertebrata</taxon>
        <taxon>Euteleostomi</taxon>
        <taxon>Actinopterygii</taxon>
        <taxon>Neopterygii</taxon>
        <taxon>Teleostei</taxon>
        <taxon>Anguilliformes</taxon>
        <taxon>Anguillidae</taxon>
        <taxon>Anguilla</taxon>
    </lineage>
</organism>
<protein>
    <submittedName>
        <fullName evidence="1">Uncharacterized protein</fullName>
    </submittedName>
</protein>
<sequence>MFTHRLHSTQLSHSLDSIFRIEPIHCRSGYLFSIHGCSWKIC</sequence>
<reference evidence="1" key="1">
    <citation type="submission" date="2014-11" db="EMBL/GenBank/DDBJ databases">
        <authorList>
            <person name="Amaro Gonzalez C."/>
        </authorList>
    </citation>
    <scope>NUCLEOTIDE SEQUENCE</scope>
</reference>
<dbReference type="EMBL" id="GBXM01047305">
    <property type="protein sequence ID" value="JAH61272.1"/>
    <property type="molecule type" value="Transcribed_RNA"/>
</dbReference>